<dbReference type="GO" id="GO:0003676">
    <property type="term" value="F:nucleic acid binding"/>
    <property type="evidence" value="ECO:0007669"/>
    <property type="project" value="InterPro"/>
</dbReference>
<dbReference type="SUPFAM" id="SSF50249">
    <property type="entry name" value="Nucleic acid-binding proteins"/>
    <property type="match status" value="4"/>
</dbReference>
<dbReference type="PANTHER" id="PTHR47559">
    <property type="entry name" value="OS03G0844900 PROTEIN"/>
    <property type="match status" value="1"/>
</dbReference>
<dbReference type="PRINTS" id="PR00681">
    <property type="entry name" value="RIBOSOMALS1"/>
</dbReference>
<gene>
    <name evidence="3" type="ORF">UX39_C0002G0033</name>
</gene>
<accession>A0A0G1P2X9</accession>
<dbReference type="Pfam" id="PF00575">
    <property type="entry name" value="S1"/>
    <property type="match status" value="4"/>
</dbReference>
<dbReference type="EMBL" id="LCMA01000002">
    <property type="protein sequence ID" value="KKU27254.1"/>
    <property type="molecule type" value="Genomic_DNA"/>
</dbReference>
<proteinExistence type="predicted"/>
<feature type="domain" description="S1 motif" evidence="2">
    <location>
        <begin position="22"/>
        <end position="89"/>
    </location>
</feature>
<evidence type="ECO:0000313" key="4">
    <source>
        <dbReference type="Proteomes" id="UP000034175"/>
    </source>
</evidence>
<feature type="domain" description="S1 motif" evidence="2">
    <location>
        <begin position="107"/>
        <end position="185"/>
    </location>
</feature>
<comment type="caution">
    <text evidence="3">The sequence shown here is derived from an EMBL/GenBank/DDBJ whole genome shotgun (WGS) entry which is preliminary data.</text>
</comment>
<dbReference type="Gene3D" id="2.40.50.140">
    <property type="entry name" value="Nucleic acid-binding proteins"/>
    <property type="match status" value="4"/>
</dbReference>
<dbReference type="PROSITE" id="PS50126">
    <property type="entry name" value="S1"/>
    <property type="match status" value="4"/>
</dbReference>
<name>A0A0G1P2X9_9BACT</name>
<dbReference type="InterPro" id="IPR052757">
    <property type="entry name" value="Ribosomal_protein_S1"/>
</dbReference>
<dbReference type="InterPro" id="IPR012340">
    <property type="entry name" value="NA-bd_OB-fold"/>
</dbReference>
<reference evidence="3 4" key="1">
    <citation type="journal article" date="2015" name="Nature">
        <title>rRNA introns, odd ribosomes, and small enigmatic genomes across a large radiation of phyla.</title>
        <authorList>
            <person name="Brown C.T."/>
            <person name="Hug L.A."/>
            <person name="Thomas B.C."/>
            <person name="Sharon I."/>
            <person name="Castelle C.J."/>
            <person name="Singh A."/>
            <person name="Wilkins M.J."/>
            <person name="Williams K.H."/>
            <person name="Banfield J.F."/>
        </authorList>
    </citation>
    <scope>NUCLEOTIDE SEQUENCE [LARGE SCALE GENOMIC DNA]</scope>
</reference>
<dbReference type="CDD" id="cd04465">
    <property type="entry name" value="S1_RPS1_repeat_ec2_hs2"/>
    <property type="match status" value="1"/>
</dbReference>
<feature type="domain" description="S1 motif" evidence="2">
    <location>
        <begin position="202"/>
        <end position="269"/>
    </location>
</feature>
<feature type="region of interest" description="Disordered" evidence="1">
    <location>
        <begin position="354"/>
        <end position="383"/>
    </location>
</feature>
<dbReference type="AlphaFoldDB" id="A0A0G1P2X9"/>
<dbReference type="InterPro" id="IPR003029">
    <property type="entry name" value="S1_domain"/>
</dbReference>
<organism evidence="3 4">
    <name type="scientific">Candidatus Magasanikbacteria bacterium GW2011_GWA2_46_17</name>
    <dbReference type="NCBI Taxonomy" id="1619042"/>
    <lineage>
        <taxon>Bacteria</taxon>
        <taxon>Candidatus Magasanikiibacteriota</taxon>
    </lineage>
</organism>
<dbReference type="SMART" id="SM00316">
    <property type="entry name" value="S1"/>
    <property type="match status" value="4"/>
</dbReference>
<dbReference type="PANTHER" id="PTHR47559:SF1">
    <property type="entry name" value="OS03G0844900 PROTEIN"/>
    <property type="match status" value="1"/>
</dbReference>
<feature type="domain" description="S1 motif" evidence="2">
    <location>
        <begin position="286"/>
        <end position="355"/>
    </location>
</feature>
<evidence type="ECO:0000259" key="2">
    <source>
        <dbReference type="PROSITE" id="PS50126"/>
    </source>
</evidence>
<evidence type="ECO:0000256" key="1">
    <source>
        <dbReference type="SAM" id="MobiDB-lite"/>
    </source>
</evidence>
<protein>
    <submittedName>
        <fullName evidence="3">RNA binding S1 domain protein</fullName>
    </submittedName>
</protein>
<dbReference type="Proteomes" id="UP000034175">
    <property type="component" value="Unassembled WGS sequence"/>
</dbReference>
<dbReference type="InterPro" id="IPR035104">
    <property type="entry name" value="Ribosomal_protein_S1-like"/>
</dbReference>
<evidence type="ECO:0000313" key="3">
    <source>
        <dbReference type="EMBL" id="KKU27254.1"/>
    </source>
</evidence>
<sequence length="383" mass="42080">MTEATNFKELLQEHFVGLPKVGDAIAGKILSVASNEVRVDINGIAVGVVRGKEFYDDPRRTAALKVGDDVEALVLDLDNENAEVELSFRVAGSMRAWDALRALVDSKETLNVKITEANKGGLLATLNGVVGFLPVSQLSPQNYPRVQGGDKTKILEELRSFVGKEMKVKVLDANERENKLIFSEKNVWEEEQHEVISAYKVGDIIEGDITAITGFGAFVRFGDGLEGLIHISELAWQRIDHPSDVVAIGNHVRAQIIQIDGSKIFLSLKRLIEDPWRSVSERYKAGQVVRGTVLKVNPFGLFVELDKDIHGLAHVSELSDDTVENINDFAKPGEQFDFEVVNLEPAAHRLGLRIAGVQPKAQTKKPSEKTSSEETPAPDAQPS</sequence>